<proteinExistence type="predicted"/>
<comment type="caution">
    <text evidence="4">The sequence shown here is derived from an EMBL/GenBank/DDBJ whole genome shotgun (WGS) entry which is preliminary data.</text>
</comment>
<name>A0A7W9FGD4_9CAUL</name>
<keyword evidence="1" id="KW-0472">Membrane</keyword>
<evidence type="ECO:0000259" key="3">
    <source>
        <dbReference type="Pfam" id="PF16220"/>
    </source>
</evidence>
<sequence>MMTVDTDHDIRRQEAATWFARLNQRKVTTQDVTGFSQWRRSPENAAAYERVEALWAAAETLSVDPEMAALTAQAKIGPAQSHREAPRWSYLLKPVGVVVGAVVIISGAGLWSLTRPAAYQTATGEQRTVRLSDGSQLTLDTASRATVRITGSNRIVTLTAGQAYFDVARDPSRPFVVKAGDTNVTATGTRFDVRRVDDGARVILVEGRVLVRKAESGDRSWALRPGQQISTHATAPVVQATDAAGATSWTHGRLTFHQTRLDDAIAEINRYSDQPIVLRAPSLAGIAVNGVFDSDDQGGFLAALVDLYGVSATRESDGTITVTAAAAATAENNS</sequence>
<evidence type="ECO:0000256" key="1">
    <source>
        <dbReference type="SAM" id="Phobius"/>
    </source>
</evidence>
<feature type="transmembrane region" description="Helical" evidence="1">
    <location>
        <begin position="90"/>
        <end position="113"/>
    </location>
</feature>
<keyword evidence="1" id="KW-1133">Transmembrane helix</keyword>
<evidence type="ECO:0000259" key="2">
    <source>
        <dbReference type="Pfam" id="PF04773"/>
    </source>
</evidence>
<organism evidence="4 5">
    <name type="scientific">Brevundimonas variabilis</name>
    <dbReference type="NCBI Taxonomy" id="74312"/>
    <lineage>
        <taxon>Bacteria</taxon>
        <taxon>Pseudomonadati</taxon>
        <taxon>Pseudomonadota</taxon>
        <taxon>Alphaproteobacteria</taxon>
        <taxon>Caulobacterales</taxon>
        <taxon>Caulobacteraceae</taxon>
        <taxon>Brevundimonas</taxon>
    </lineage>
</organism>
<dbReference type="PANTHER" id="PTHR30273">
    <property type="entry name" value="PERIPLASMIC SIGNAL SENSOR AND SIGMA FACTOR ACTIVATOR FECR-RELATED"/>
    <property type="match status" value="1"/>
</dbReference>
<keyword evidence="1 4" id="KW-0812">Transmembrane</keyword>
<dbReference type="GO" id="GO:0016989">
    <property type="term" value="F:sigma factor antagonist activity"/>
    <property type="evidence" value="ECO:0007669"/>
    <property type="project" value="TreeGrafter"/>
</dbReference>
<dbReference type="AlphaFoldDB" id="A0A7W9FGD4"/>
<dbReference type="PIRSF" id="PIRSF018266">
    <property type="entry name" value="FecR"/>
    <property type="match status" value="1"/>
</dbReference>
<dbReference type="Pfam" id="PF04773">
    <property type="entry name" value="FecR"/>
    <property type="match status" value="1"/>
</dbReference>
<protein>
    <submittedName>
        <fullName evidence="4">Transmembrane sensor</fullName>
    </submittedName>
</protein>
<dbReference type="PANTHER" id="PTHR30273:SF2">
    <property type="entry name" value="PROTEIN FECR"/>
    <property type="match status" value="1"/>
</dbReference>
<evidence type="ECO:0000313" key="4">
    <source>
        <dbReference type="EMBL" id="MBB5746533.1"/>
    </source>
</evidence>
<dbReference type="InterPro" id="IPR032623">
    <property type="entry name" value="FecR_N"/>
</dbReference>
<dbReference type="InterPro" id="IPR012373">
    <property type="entry name" value="Ferrdict_sens_TM"/>
</dbReference>
<dbReference type="Pfam" id="PF16220">
    <property type="entry name" value="DUF4880"/>
    <property type="match status" value="1"/>
</dbReference>
<dbReference type="Gene3D" id="2.60.120.1440">
    <property type="match status" value="1"/>
</dbReference>
<dbReference type="InterPro" id="IPR006860">
    <property type="entry name" value="FecR"/>
</dbReference>
<dbReference type="Gene3D" id="3.55.50.30">
    <property type="match status" value="1"/>
</dbReference>
<gene>
    <name evidence="4" type="ORF">GGR13_002137</name>
</gene>
<reference evidence="4 5" key="1">
    <citation type="submission" date="2020-08" db="EMBL/GenBank/DDBJ databases">
        <title>Genomic Encyclopedia of Type Strains, Phase IV (KMG-IV): sequencing the most valuable type-strain genomes for metagenomic binning, comparative biology and taxonomic classification.</title>
        <authorList>
            <person name="Goeker M."/>
        </authorList>
    </citation>
    <scope>NUCLEOTIDE SEQUENCE [LARGE SCALE GENOMIC DNA]</scope>
    <source>
        <strain evidence="4 5">DSM 4737</strain>
    </source>
</reference>
<dbReference type="EMBL" id="JACHOR010000003">
    <property type="protein sequence ID" value="MBB5746533.1"/>
    <property type="molecule type" value="Genomic_DNA"/>
</dbReference>
<feature type="domain" description="FecR N-terminal" evidence="3">
    <location>
        <begin position="13"/>
        <end position="54"/>
    </location>
</feature>
<feature type="domain" description="FecR protein" evidence="2">
    <location>
        <begin position="119"/>
        <end position="209"/>
    </location>
</feature>
<keyword evidence="5" id="KW-1185">Reference proteome</keyword>
<accession>A0A7W9FGD4</accession>
<dbReference type="RefSeq" id="WP_246347795.1">
    <property type="nucleotide sequence ID" value="NZ_JACHOR010000003.1"/>
</dbReference>
<dbReference type="Proteomes" id="UP000545037">
    <property type="component" value="Unassembled WGS sequence"/>
</dbReference>
<evidence type="ECO:0000313" key="5">
    <source>
        <dbReference type="Proteomes" id="UP000545037"/>
    </source>
</evidence>